<dbReference type="OrthoDB" id="2129362at2759"/>
<dbReference type="InterPro" id="IPR000182">
    <property type="entry name" value="GNAT_dom"/>
</dbReference>
<dbReference type="Gene3D" id="3.40.630.30">
    <property type="match status" value="1"/>
</dbReference>
<evidence type="ECO:0000256" key="2">
    <source>
        <dbReference type="ARBA" id="ARBA00023315"/>
    </source>
</evidence>
<proteinExistence type="predicted"/>
<evidence type="ECO:0000313" key="4">
    <source>
        <dbReference type="EMBL" id="OJJ44394.1"/>
    </source>
</evidence>
<dbReference type="EMBL" id="KV878348">
    <property type="protein sequence ID" value="OJJ44394.1"/>
    <property type="molecule type" value="Genomic_DNA"/>
</dbReference>
<keyword evidence="2" id="KW-0012">Acyltransferase</keyword>
<dbReference type="SUPFAM" id="SSF55729">
    <property type="entry name" value="Acyl-CoA N-acyltransferases (Nat)"/>
    <property type="match status" value="1"/>
</dbReference>
<evidence type="ECO:0000313" key="5">
    <source>
        <dbReference type="Proteomes" id="UP000184188"/>
    </source>
</evidence>
<feature type="domain" description="N-acetyltransferase" evidence="3">
    <location>
        <begin position="3"/>
        <end position="192"/>
    </location>
</feature>
<dbReference type="GeneID" id="34610193"/>
<dbReference type="GO" id="GO:0016747">
    <property type="term" value="F:acyltransferase activity, transferring groups other than amino-acyl groups"/>
    <property type="evidence" value="ECO:0007669"/>
    <property type="project" value="InterPro"/>
</dbReference>
<protein>
    <recommendedName>
        <fullName evidence="3">N-acetyltransferase domain-containing protein</fullName>
    </recommendedName>
</protein>
<sequence length="196" mass="21942">MAIDIRPATSDDIPHVHAIYKHYVLETVMTFQQTPPPVESTLSKFQDITWRGLPYLVAVEQGKVVGYTYLSPFRGTMLSYAPTVELSLFVHREYTSKGAGSRLLSSVLAIVDSEEGVAHLAREPTGLVDSALSAPVRNVIACMALNTDGKERGEGLRRWYEDRGFEERGRLKNVGFKKGKWIDTVYLQYTSKSQSL</sequence>
<dbReference type="PROSITE" id="PS51186">
    <property type="entry name" value="GNAT"/>
    <property type="match status" value="1"/>
</dbReference>
<dbReference type="VEuPathDB" id="FungiDB:ASPZODRAFT_135217"/>
<evidence type="ECO:0000256" key="1">
    <source>
        <dbReference type="ARBA" id="ARBA00022679"/>
    </source>
</evidence>
<dbReference type="PANTHER" id="PTHR43072:SF23">
    <property type="entry name" value="UPF0039 PROTEIN C11D3.02C"/>
    <property type="match status" value="1"/>
</dbReference>
<dbReference type="Pfam" id="PF00583">
    <property type="entry name" value="Acetyltransf_1"/>
    <property type="match status" value="1"/>
</dbReference>
<reference evidence="5" key="1">
    <citation type="journal article" date="2017" name="Genome Biol.">
        <title>Comparative genomics reveals high biological diversity and specific adaptations in the industrially and medically important fungal genus Aspergillus.</title>
        <authorList>
            <person name="de Vries R.P."/>
            <person name="Riley R."/>
            <person name="Wiebenga A."/>
            <person name="Aguilar-Osorio G."/>
            <person name="Amillis S."/>
            <person name="Uchima C.A."/>
            <person name="Anderluh G."/>
            <person name="Asadollahi M."/>
            <person name="Askin M."/>
            <person name="Barry K."/>
            <person name="Battaglia E."/>
            <person name="Bayram O."/>
            <person name="Benocci T."/>
            <person name="Braus-Stromeyer S.A."/>
            <person name="Caldana C."/>
            <person name="Canovas D."/>
            <person name="Cerqueira G.C."/>
            <person name="Chen F."/>
            <person name="Chen W."/>
            <person name="Choi C."/>
            <person name="Clum A."/>
            <person name="Dos Santos R.A."/>
            <person name="Damasio A.R."/>
            <person name="Diallinas G."/>
            <person name="Emri T."/>
            <person name="Fekete E."/>
            <person name="Flipphi M."/>
            <person name="Freyberg S."/>
            <person name="Gallo A."/>
            <person name="Gournas C."/>
            <person name="Habgood R."/>
            <person name="Hainaut M."/>
            <person name="Harispe M.L."/>
            <person name="Henrissat B."/>
            <person name="Hilden K.S."/>
            <person name="Hope R."/>
            <person name="Hossain A."/>
            <person name="Karabika E."/>
            <person name="Karaffa L."/>
            <person name="Karanyi Z."/>
            <person name="Krasevec N."/>
            <person name="Kuo A."/>
            <person name="Kusch H."/>
            <person name="LaButti K."/>
            <person name="Lagendijk E.L."/>
            <person name="Lapidus A."/>
            <person name="Levasseur A."/>
            <person name="Lindquist E."/>
            <person name="Lipzen A."/>
            <person name="Logrieco A.F."/>
            <person name="MacCabe A."/>
            <person name="Maekelae M.R."/>
            <person name="Malavazi I."/>
            <person name="Melin P."/>
            <person name="Meyer V."/>
            <person name="Mielnichuk N."/>
            <person name="Miskei M."/>
            <person name="Molnar A.P."/>
            <person name="Mule G."/>
            <person name="Ngan C.Y."/>
            <person name="Orejas M."/>
            <person name="Orosz E."/>
            <person name="Ouedraogo J.P."/>
            <person name="Overkamp K.M."/>
            <person name="Park H.-S."/>
            <person name="Perrone G."/>
            <person name="Piumi F."/>
            <person name="Punt P.J."/>
            <person name="Ram A.F."/>
            <person name="Ramon A."/>
            <person name="Rauscher S."/>
            <person name="Record E."/>
            <person name="Riano-Pachon D.M."/>
            <person name="Robert V."/>
            <person name="Roehrig J."/>
            <person name="Ruller R."/>
            <person name="Salamov A."/>
            <person name="Salih N.S."/>
            <person name="Samson R.A."/>
            <person name="Sandor E."/>
            <person name="Sanguinetti M."/>
            <person name="Schuetze T."/>
            <person name="Sepcic K."/>
            <person name="Shelest E."/>
            <person name="Sherlock G."/>
            <person name="Sophianopoulou V."/>
            <person name="Squina F.M."/>
            <person name="Sun H."/>
            <person name="Susca A."/>
            <person name="Todd R.B."/>
            <person name="Tsang A."/>
            <person name="Unkles S.E."/>
            <person name="van de Wiele N."/>
            <person name="van Rossen-Uffink D."/>
            <person name="Oliveira J.V."/>
            <person name="Vesth T.C."/>
            <person name="Visser J."/>
            <person name="Yu J.-H."/>
            <person name="Zhou M."/>
            <person name="Andersen M.R."/>
            <person name="Archer D.B."/>
            <person name="Baker S.E."/>
            <person name="Benoit I."/>
            <person name="Brakhage A.A."/>
            <person name="Braus G.H."/>
            <person name="Fischer R."/>
            <person name="Frisvad J.C."/>
            <person name="Goldman G.H."/>
            <person name="Houbraken J."/>
            <person name="Oakley B."/>
            <person name="Pocsi I."/>
            <person name="Scazzocchio C."/>
            <person name="Seiboth B."/>
            <person name="vanKuyk P.A."/>
            <person name="Wortman J."/>
            <person name="Dyer P.S."/>
            <person name="Grigoriev I.V."/>
        </authorList>
    </citation>
    <scope>NUCLEOTIDE SEQUENCE [LARGE SCALE GENOMIC DNA]</scope>
    <source>
        <strain evidence="5">CBS 506.65</strain>
    </source>
</reference>
<dbReference type="InterPro" id="IPR016181">
    <property type="entry name" value="Acyl_CoA_acyltransferase"/>
</dbReference>
<dbReference type="RefSeq" id="XP_022578904.1">
    <property type="nucleotide sequence ID" value="XM_022723728.1"/>
</dbReference>
<accession>A0A1L9SB46</accession>
<dbReference type="CDD" id="cd04301">
    <property type="entry name" value="NAT_SF"/>
    <property type="match status" value="1"/>
</dbReference>
<dbReference type="Proteomes" id="UP000184188">
    <property type="component" value="Unassembled WGS sequence"/>
</dbReference>
<keyword evidence="1" id="KW-0808">Transferase</keyword>
<keyword evidence="5" id="KW-1185">Reference proteome</keyword>
<organism evidence="4 5">
    <name type="scientific">Penicilliopsis zonata CBS 506.65</name>
    <dbReference type="NCBI Taxonomy" id="1073090"/>
    <lineage>
        <taxon>Eukaryota</taxon>
        <taxon>Fungi</taxon>
        <taxon>Dikarya</taxon>
        <taxon>Ascomycota</taxon>
        <taxon>Pezizomycotina</taxon>
        <taxon>Eurotiomycetes</taxon>
        <taxon>Eurotiomycetidae</taxon>
        <taxon>Eurotiales</taxon>
        <taxon>Aspergillaceae</taxon>
        <taxon>Penicilliopsis</taxon>
    </lineage>
</organism>
<evidence type="ECO:0000259" key="3">
    <source>
        <dbReference type="PROSITE" id="PS51186"/>
    </source>
</evidence>
<gene>
    <name evidence="4" type="ORF">ASPZODRAFT_135217</name>
</gene>
<dbReference type="PANTHER" id="PTHR43072">
    <property type="entry name" value="N-ACETYLTRANSFERASE"/>
    <property type="match status" value="1"/>
</dbReference>
<dbReference type="STRING" id="1073090.A0A1L9SB46"/>
<dbReference type="AlphaFoldDB" id="A0A1L9SB46"/>
<name>A0A1L9SB46_9EURO</name>